<dbReference type="FunFam" id="1.20.1740.10:FF:000001">
    <property type="entry name" value="Amino acid permease"/>
    <property type="match status" value="1"/>
</dbReference>
<feature type="transmembrane region" description="Helical" evidence="7">
    <location>
        <begin position="250"/>
        <end position="271"/>
    </location>
</feature>
<feature type="transmembrane region" description="Helical" evidence="7">
    <location>
        <begin position="344"/>
        <end position="362"/>
    </location>
</feature>
<dbReference type="PIRSF" id="PIRSF006060">
    <property type="entry name" value="AA_transporter"/>
    <property type="match status" value="1"/>
</dbReference>
<feature type="transmembrane region" description="Helical" evidence="7">
    <location>
        <begin position="57"/>
        <end position="75"/>
    </location>
</feature>
<dbReference type="EMBL" id="BJMH01000014">
    <property type="protein sequence ID" value="GEB33519.1"/>
    <property type="molecule type" value="Genomic_DNA"/>
</dbReference>
<feature type="domain" description="Amino acid permease/ SLC12A" evidence="8">
    <location>
        <begin position="28"/>
        <end position="459"/>
    </location>
</feature>
<evidence type="ECO:0000313" key="9">
    <source>
        <dbReference type="EMBL" id="GEB33519.1"/>
    </source>
</evidence>
<evidence type="ECO:0000256" key="2">
    <source>
        <dbReference type="ARBA" id="ARBA00022448"/>
    </source>
</evidence>
<feature type="transmembrane region" description="Helical" evidence="7">
    <location>
        <begin position="136"/>
        <end position="157"/>
    </location>
</feature>
<feature type="transmembrane region" description="Helical" evidence="7">
    <location>
        <begin position="208"/>
        <end position="229"/>
    </location>
</feature>
<proteinExistence type="predicted"/>
<evidence type="ECO:0000259" key="8">
    <source>
        <dbReference type="Pfam" id="PF00324"/>
    </source>
</evidence>
<keyword evidence="4" id="KW-0029">Amino-acid transport</keyword>
<name>A0A4Y3PQW3_BREPA</name>
<feature type="transmembrane region" description="Helical" evidence="7">
    <location>
        <begin position="105"/>
        <end position="130"/>
    </location>
</feature>
<feature type="transmembrane region" description="Helical" evidence="7">
    <location>
        <begin position="28"/>
        <end position="51"/>
    </location>
</feature>
<keyword evidence="3 7" id="KW-0812">Transmembrane</keyword>
<gene>
    <name evidence="9" type="ORF">BPA01_30990</name>
</gene>
<feature type="transmembrane region" description="Helical" evidence="7">
    <location>
        <begin position="413"/>
        <end position="432"/>
    </location>
</feature>
<protein>
    <submittedName>
        <fullName evidence="9">Amino acid permease</fullName>
    </submittedName>
</protein>
<keyword evidence="2" id="KW-0813">Transport</keyword>
<dbReference type="InterPro" id="IPR004840">
    <property type="entry name" value="Amino_acid_permease_CS"/>
</dbReference>
<accession>A0A4Y3PQW3</accession>
<evidence type="ECO:0000256" key="5">
    <source>
        <dbReference type="ARBA" id="ARBA00022989"/>
    </source>
</evidence>
<evidence type="ECO:0000256" key="4">
    <source>
        <dbReference type="ARBA" id="ARBA00022970"/>
    </source>
</evidence>
<feature type="transmembrane region" description="Helical" evidence="7">
    <location>
        <begin position="283"/>
        <end position="308"/>
    </location>
</feature>
<evidence type="ECO:0000256" key="7">
    <source>
        <dbReference type="SAM" id="Phobius"/>
    </source>
</evidence>
<feature type="transmembrane region" description="Helical" evidence="7">
    <location>
        <begin position="438"/>
        <end position="456"/>
    </location>
</feature>
<dbReference type="InterPro" id="IPR004841">
    <property type="entry name" value="AA-permease/SLC12A_dom"/>
</dbReference>
<feature type="transmembrane region" description="Helical" evidence="7">
    <location>
        <begin position="368"/>
        <end position="392"/>
    </location>
</feature>
<dbReference type="Proteomes" id="UP000316882">
    <property type="component" value="Unassembled WGS sequence"/>
</dbReference>
<evidence type="ECO:0000256" key="1">
    <source>
        <dbReference type="ARBA" id="ARBA00004141"/>
    </source>
</evidence>
<keyword evidence="5 7" id="KW-1133">Transmembrane helix</keyword>
<sequence length="483" mass="52546">MHLANQNQFQDIMEREKGLQRGLTTRQLAMIAIGGAIGTGLFLGSGMAIGFAGPSVIVSYLIGAVIALLLMGCLAEMTVAHPTTGSFGAHAERYVSPWAGFSVRYAYWFSLVCAIGTEVSAMSVYMKYWFPDVPGIIWILIFSAVLLYVNATSVNLFGTVEYWFSMIKVAAIILFIVFGAYVVFGGSANPEIGPQNFTNNGGFFPNGMWGMWIAIFISLFSYLSIEMIAVSAGEAKEPEKAVPMALKSAVVRLVLFYIMTLALMLMIVPWQNAGSDASPFVKVFQIINIPGAAGIMNFVVLTAALSAMNSQLYISTRMVFSLSRAGFAPAKLGELSKKGVPVKALALSTIGIAIASIINIVAPDQSFVVMISLSSFGAMFAWFMVFVTHLFFRRKWEEMGGRKLPVRMIGFPYLTIIGAVLLACVVLSTWFQPEFKDTLTMGFPLLLLITIAYFIWKKANPAAYEASVNMGKQGASDKKDIPS</sequence>
<dbReference type="STRING" id="54914.AV540_06725"/>
<evidence type="ECO:0000256" key="6">
    <source>
        <dbReference type="ARBA" id="ARBA00023136"/>
    </source>
</evidence>
<organism evidence="9 10">
    <name type="scientific">Brevibacillus parabrevis</name>
    <dbReference type="NCBI Taxonomy" id="54914"/>
    <lineage>
        <taxon>Bacteria</taxon>
        <taxon>Bacillati</taxon>
        <taxon>Bacillota</taxon>
        <taxon>Bacilli</taxon>
        <taxon>Bacillales</taxon>
        <taxon>Paenibacillaceae</taxon>
        <taxon>Brevibacillus</taxon>
    </lineage>
</organism>
<evidence type="ECO:0000256" key="3">
    <source>
        <dbReference type="ARBA" id="ARBA00022692"/>
    </source>
</evidence>
<dbReference type="Pfam" id="PF00324">
    <property type="entry name" value="AA_permease"/>
    <property type="match status" value="1"/>
</dbReference>
<dbReference type="PROSITE" id="PS00218">
    <property type="entry name" value="AMINO_ACID_PERMEASE_1"/>
    <property type="match status" value="1"/>
</dbReference>
<keyword evidence="10" id="KW-1185">Reference proteome</keyword>
<feature type="transmembrane region" description="Helical" evidence="7">
    <location>
        <begin position="169"/>
        <end position="188"/>
    </location>
</feature>
<keyword evidence="6 7" id="KW-0472">Membrane</keyword>
<dbReference type="PANTHER" id="PTHR43495">
    <property type="entry name" value="GABA PERMEASE"/>
    <property type="match status" value="1"/>
</dbReference>
<evidence type="ECO:0000313" key="10">
    <source>
        <dbReference type="Proteomes" id="UP000316882"/>
    </source>
</evidence>
<dbReference type="GO" id="GO:0006865">
    <property type="term" value="P:amino acid transport"/>
    <property type="evidence" value="ECO:0007669"/>
    <property type="project" value="UniProtKB-KW"/>
</dbReference>
<dbReference type="PANTHER" id="PTHR43495:SF5">
    <property type="entry name" value="GAMMA-AMINOBUTYRIC ACID PERMEASE"/>
    <property type="match status" value="1"/>
</dbReference>
<dbReference type="AlphaFoldDB" id="A0A4Y3PQW3"/>
<comment type="caution">
    <text evidence="9">The sequence shown here is derived from an EMBL/GenBank/DDBJ whole genome shotgun (WGS) entry which is preliminary data.</text>
</comment>
<dbReference type="GO" id="GO:0055085">
    <property type="term" value="P:transmembrane transport"/>
    <property type="evidence" value="ECO:0007669"/>
    <property type="project" value="InterPro"/>
</dbReference>
<reference evidence="9 10" key="1">
    <citation type="submission" date="2019-06" db="EMBL/GenBank/DDBJ databases">
        <title>Whole genome shotgun sequence of Brevibacillus parabrevis NBRC 12334.</title>
        <authorList>
            <person name="Hosoyama A."/>
            <person name="Uohara A."/>
            <person name="Ohji S."/>
            <person name="Ichikawa N."/>
        </authorList>
    </citation>
    <scope>NUCLEOTIDE SEQUENCE [LARGE SCALE GENOMIC DNA]</scope>
    <source>
        <strain evidence="9 10">NBRC 12334</strain>
    </source>
</reference>
<comment type="subcellular location">
    <subcellularLocation>
        <location evidence="1">Membrane</location>
        <topology evidence="1">Multi-pass membrane protein</topology>
    </subcellularLocation>
</comment>
<dbReference type="GO" id="GO:0016020">
    <property type="term" value="C:membrane"/>
    <property type="evidence" value="ECO:0007669"/>
    <property type="project" value="UniProtKB-SubCell"/>
</dbReference>
<dbReference type="Gene3D" id="1.20.1740.10">
    <property type="entry name" value="Amino acid/polyamine transporter I"/>
    <property type="match status" value="1"/>
</dbReference>